<dbReference type="Gene3D" id="3.30.1110.10">
    <property type="match status" value="1"/>
</dbReference>
<organism evidence="5 6">
    <name type="scientific">Fulvimarina pelagi HTCC2506</name>
    <dbReference type="NCBI Taxonomy" id="314231"/>
    <lineage>
        <taxon>Bacteria</taxon>
        <taxon>Pseudomonadati</taxon>
        <taxon>Pseudomonadota</taxon>
        <taxon>Alphaproteobacteria</taxon>
        <taxon>Hyphomicrobiales</taxon>
        <taxon>Aurantimonadaceae</taxon>
        <taxon>Fulvimarina</taxon>
    </lineage>
</organism>
<comment type="similarity">
    <text evidence="1">Belongs to the carbohydrate kinase PfkB family.</text>
</comment>
<dbReference type="SUPFAM" id="SSF53613">
    <property type="entry name" value="Ribokinase-like"/>
    <property type="match status" value="1"/>
</dbReference>
<evidence type="ECO:0000313" key="5">
    <source>
        <dbReference type="EMBL" id="EAU39934.1"/>
    </source>
</evidence>
<name>Q0FY08_9HYPH</name>
<dbReference type="RefSeq" id="WP_007068654.1">
    <property type="nucleotide sequence ID" value="NZ_DS022272.1"/>
</dbReference>
<dbReference type="STRING" id="217511.GCA_001463845_01831"/>
<comment type="caution">
    <text evidence="5">The sequence shown here is derived from an EMBL/GenBank/DDBJ whole genome shotgun (WGS) entry which is preliminary data.</text>
</comment>
<evidence type="ECO:0000256" key="1">
    <source>
        <dbReference type="ARBA" id="ARBA00010688"/>
    </source>
</evidence>
<dbReference type="Gene3D" id="3.40.1190.20">
    <property type="match status" value="1"/>
</dbReference>
<dbReference type="Proteomes" id="UP000004310">
    <property type="component" value="Unassembled WGS sequence"/>
</dbReference>
<protein>
    <recommendedName>
        <fullName evidence="4">Carbohydrate kinase PfkB domain-containing protein</fullName>
    </recommendedName>
</protein>
<dbReference type="EMBL" id="AATP01000011">
    <property type="protein sequence ID" value="EAU39934.1"/>
    <property type="molecule type" value="Genomic_DNA"/>
</dbReference>
<dbReference type="CDD" id="cd01168">
    <property type="entry name" value="adenosine_kinase"/>
    <property type="match status" value="1"/>
</dbReference>
<sequence>MAEYDLLCIGNAIVDVISHCEEDFLTKESIQKGGMTLIDTARAEQLYDAMPPGMEASGGSAANTIACFTSLEGKGAFIGKVADDQLGSIFSHDIRSIGIAFNSEPNRGEGEPTARCLILVTPDGERSMNTFLGACTELGPEDIDEALVKASKVTYFEGYLWDPPRAKEAIVKAAKAAHEAGNEVAMTLSDAFCVERYRAEFLDLLRSGTVDIVFANEAEALSLYETDNLDDALDGLGRDAPKLAVVTRSEKGCIIVEGQARTVVPASKVEKVLDATGAGDAFAGGFLKGYIDGMPSELCGRLGVECAAHIIAKVGARPERPLKELSAVQTMLAA</sequence>
<accession>Q0FY08</accession>
<dbReference type="PANTHER" id="PTHR43320">
    <property type="entry name" value="SUGAR KINASE"/>
    <property type="match status" value="1"/>
</dbReference>
<evidence type="ECO:0000313" key="6">
    <source>
        <dbReference type="Proteomes" id="UP000004310"/>
    </source>
</evidence>
<dbReference type="eggNOG" id="COG0524">
    <property type="taxonomic scope" value="Bacteria"/>
</dbReference>
<keyword evidence="3" id="KW-0418">Kinase</keyword>
<dbReference type="InterPro" id="IPR052700">
    <property type="entry name" value="Carb_kinase_PfkB-like"/>
</dbReference>
<reference evidence="5 6" key="1">
    <citation type="journal article" date="2010" name="J. Bacteriol.">
        <title>Genome sequence of Fulvimarina pelagi HTCC2506T, a Mn(II)-oxidizing alphaproteobacterium possessing an aerobic anoxygenic photosynthetic gene cluster and Xanthorhodopsin.</title>
        <authorList>
            <person name="Kang I."/>
            <person name="Oh H.M."/>
            <person name="Lim S.I."/>
            <person name="Ferriera S."/>
            <person name="Giovannoni S.J."/>
            <person name="Cho J.C."/>
        </authorList>
    </citation>
    <scope>NUCLEOTIDE SEQUENCE [LARGE SCALE GENOMIC DNA]</scope>
    <source>
        <strain evidence="5 6">HTCC2506</strain>
    </source>
</reference>
<keyword evidence="6" id="KW-1185">Reference proteome</keyword>
<evidence type="ECO:0000256" key="2">
    <source>
        <dbReference type="ARBA" id="ARBA00022679"/>
    </source>
</evidence>
<keyword evidence="2" id="KW-0808">Transferase</keyword>
<gene>
    <name evidence="5" type="ORF">FP2506_17699</name>
</gene>
<dbReference type="HOGENOM" id="CLU_027634_5_1_5"/>
<dbReference type="InterPro" id="IPR029056">
    <property type="entry name" value="Ribokinase-like"/>
</dbReference>
<dbReference type="Pfam" id="PF00294">
    <property type="entry name" value="PfkB"/>
    <property type="match status" value="1"/>
</dbReference>
<dbReference type="PANTHER" id="PTHR43320:SF3">
    <property type="entry name" value="CARBOHYDRATE KINASE PFKB DOMAIN-CONTAINING PROTEIN"/>
    <property type="match status" value="1"/>
</dbReference>
<dbReference type="InterPro" id="IPR011611">
    <property type="entry name" value="PfkB_dom"/>
</dbReference>
<evidence type="ECO:0000259" key="4">
    <source>
        <dbReference type="Pfam" id="PF00294"/>
    </source>
</evidence>
<dbReference type="AlphaFoldDB" id="Q0FY08"/>
<dbReference type="GO" id="GO:0016301">
    <property type="term" value="F:kinase activity"/>
    <property type="evidence" value="ECO:0007669"/>
    <property type="project" value="UniProtKB-KW"/>
</dbReference>
<evidence type="ECO:0000256" key="3">
    <source>
        <dbReference type="ARBA" id="ARBA00022777"/>
    </source>
</evidence>
<proteinExistence type="inferred from homology"/>
<feature type="domain" description="Carbohydrate kinase PfkB" evidence="4">
    <location>
        <begin position="56"/>
        <end position="318"/>
    </location>
</feature>